<dbReference type="InterPro" id="IPR008966">
    <property type="entry name" value="Adhesion_dom_sf"/>
</dbReference>
<dbReference type="InterPro" id="IPR013783">
    <property type="entry name" value="Ig-like_fold"/>
</dbReference>
<dbReference type="GO" id="GO:0007155">
    <property type="term" value="P:cell adhesion"/>
    <property type="evidence" value="ECO:0007669"/>
    <property type="project" value="InterPro"/>
</dbReference>
<feature type="transmembrane region" description="Helical" evidence="8">
    <location>
        <begin position="2428"/>
        <end position="2445"/>
    </location>
</feature>
<dbReference type="InterPro" id="IPR041171">
    <property type="entry name" value="SDR_Ig"/>
</dbReference>
<feature type="domain" description="SpaA-like prealbumin fold" evidence="10">
    <location>
        <begin position="1035"/>
        <end position="1117"/>
    </location>
</feature>
<protein>
    <submittedName>
        <fullName evidence="12">Adhesin</fullName>
    </submittedName>
</protein>
<feature type="domain" description="SpaA-like prealbumin fold" evidence="10">
    <location>
        <begin position="1128"/>
        <end position="1211"/>
    </location>
</feature>
<dbReference type="Gene3D" id="2.60.40.1280">
    <property type="match status" value="1"/>
</dbReference>
<dbReference type="Gene3D" id="2.60.40.740">
    <property type="match status" value="2"/>
</dbReference>
<feature type="domain" description="SDR-like Ig" evidence="11">
    <location>
        <begin position="57"/>
        <end position="141"/>
    </location>
</feature>
<feature type="region of interest" description="Disordered" evidence="7">
    <location>
        <begin position="2334"/>
        <end position="2423"/>
    </location>
</feature>
<feature type="region of interest" description="Disordered" evidence="7">
    <location>
        <begin position="473"/>
        <end position="497"/>
    </location>
</feature>
<dbReference type="SUPFAM" id="SSF49478">
    <property type="entry name" value="Cna protein B-type domain"/>
    <property type="match status" value="20"/>
</dbReference>
<feature type="compositionally biased region" description="Basic and acidic residues" evidence="7">
    <location>
        <begin position="486"/>
        <end position="497"/>
    </location>
</feature>
<feature type="domain" description="SpaA-like prealbumin fold" evidence="10">
    <location>
        <begin position="2151"/>
        <end position="2233"/>
    </location>
</feature>
<keyword evidence="5" id="KW-0732">Signal</keyword>
<evidence type="ECO:0000256" key="3">
    <source>
        <dbReference type="ARBA" id="ARBA00022512"/>
    </source>
</evidence>
<dbReference type="GO" id="GO:0005518">
    <property type="term" value="F:collagen binding"/>
    <property type="evidence" value="ECO:0007669"/>
    <property type="project" value="InterPro"/>
</dbReference>
<dbReference type="PANTHER" id="PTHR36108:SF13">
    <property type="entry name" value="COLOSSIN-B-RELATED"/>
    <property type="match status" value="1"/>
</dbReference>
<feature type="domain" description="SpaA-like prealbumin fold" evidence="10">
    <location>
        <begin position="1872"/>
        <end position="1956"/>
    </location>
</feature>
<evidence type="ECO:0000313" key="12">
    <source>
        <dbReference type="EMBL" id="PGZ04678.1"/>
    </source>
</evidence>
<dbReference type="Gene3D" id="2.60.40.10">
    <property type="entry name" value="Immunoglobulins"/>
    <property type="match status" value="20"/>
</dbReference>
<feature type="domain" description="SpaA-like prealbumin fold" evidence="10">
    <location>
        <begin position="1593"/>
        <end position="1676"/>
    </location>
</feature>
<evidence type="ECO:0000259" key="9">
    <source>
        <dbReference type="Pfam" id="PF05737"/>
    </source>
</evidence>
<feature type="domain" description="SpaA-like prealbumin fold" evidence="10">
    <location>
        <begin position="1686"/>
        <end position="1769"/>
    </location>
</feature>
<sequence length="2450" mass="268762">MQMKSTKRHISMVSLVFLVLFSVLNVWAPVIQAAVMKSPVDEINISRTDGTTSEPYQASDGMKVEVKWSAKEKIKSGDQFTIDMPKEFRKDLMNMSFPLKDAEGKTVGTCEMKKGLLTCTMGDYVEGKNNIKGSLFVEFYFGLEAYDGVKEIPLEFNVDGQIVNKEVNVSNTTERPKPQPNTDNLLKWGSYNQEDPSIADWLVYVNATGTEMQDLKLTDTLGPGHELITDSVVLEEAVFEDGYAPTNIKPADLSNIKINATKTGFTIEFPDSSKGYILRYKTKITNPAAKPHKNTVKLEGKNIKTEEKVGQVFVSGGGGTGSGDDNPPSIEKNIVDENGKLVENEQLTQMDQVIQYQVGTHIPNDPPKYTSMVISDDLEDVLEVLEAKVYDQNGQDITSKGTLNIDKQRSEVTFTFGESFDYKSYEDQIINLSIKAKIKNNADLSSYVDKKIPNKAELHFDDKTLTSKEVTITPPEAPKDGTVSLHKIDSENPNKGLKGAEFEVRNSANEVVVKLKTDEKGFSVPQTLAPGTYKVYETVAPEGYQKLTSPVEVTLQAGETKTIEIKNTMQKGQIEVKKIDSENGEKPLANAEFDIVKDGVVVEHIVTDKDGKAISKPLAPGKYILKETKAPEGYQLKETEFEVNVTGDGIFPIQVENAMVDKGNIEITKVDKENGAVLAGVEFEVQDEKDDVVRKVVTDKDGKANVSDLSVGKYKLVETKSLPGYKNLAEPVRFEITKGMTKALVIKVENEQLDKGSVEITKIDKDSQKVLEGVVFEVQDEQGKVVTEVKTDKDGKAKISDLSVGKYKLVETKSLPGYKKLTEPVSFEITKGMTTVLSLKVENEQLDKGSVEITKVDKDNKKALKGVVFEVQDEAGTVVKEVKTDKDGKAKISDLSVGKYKLVEKESLPGYKKLTDPVLFEIKKGMTEVLSLKIENEMVDTGNVEITKIDKDNKAPLAGVTFIVQDEKGNEVTKVTTDKDGKANVSDLPVGKYELVEVESLPGYKKLEKPVSFEIKKGMTEVLSLKVENEMVDTGNVEITKIDKDSKAPLENVVFEVRDSKGKVVAKVTTDKEGKANVSDLPIGKYELVEVETPAGYKPLEKPVSFEIEKGRVTALKLTVENELVDTGNVEITKVDKENKDALADAVFEIQDAAGQVVAKITTDKKGQAQVTNLSVGTYKLVEVKAPKGYKQLVDPIAFQIEKGMTKSLALTVENEMLDKGNVEVTKVDKDSQKVLEGVVFEVQDDKGKVVTEVTTDKDGKANVSDLSVGKYKLVETKSLPGYKKLIEPVSFEIKKGMTKVLSLKVENEQLDKGSVEITKVDKESGAVLAGVTFEVQDEKDKVVTKVTTDKEGQANVSDLSVGKYKLVEVESLPGYKKLAKPVSFEIKKGMTEVLSLKVENELVDKGSVEITKVDKESGVLLKGVTFEVQDEKGKVVTKVKTDKEGKVKISDLSVGNYKLVEVESLPGYKKLTEPVSFEIKKGMTEVLSLKVENEQLDKGSIEITKVDKDSQKVLEGVVFEVQDDKGKVVTEVTTDKEGKAKVSDLSVGKYKLVETKSLPGYKKLTEPVSFEIKKGMTKVLSLKVENELLDKGSVAITKVDKESGAVLAGVTFEVQDEKDKVVTKVTTDKEGKANVSDLSVGKYKLVEVESLPGYKKLAKPVSFEIKKGMTEVLSLKVENEQLDKGSVEITKVDKDSQKALEGVTFEVQDEKGKVVTKVTTDKEGKVKISDLSVGSYKLVEVENLPGYKKLTEPVSFEIKKGMTEVLSLKVENEQLDKGSVEITKVDKDSQKVLEGVVFEVQDEQGKVVKEVTTDKNGKAKISDLSVGKYKLVEKESLPGYKQLTEPVSFEIKKGMTEVLSLKIENEMVDTGNVEITKIDKDNKAPLAGVVFEVQDDKGKVVTKVTTDKAGKATVSDLSVGKYKLVEVESLPGYKKLEKPVPFEIKKGMTKSLTFTVENEMVDTGNVEITKIDKDSKAPLENVVFEVRDSKGKVVAKVTTDKEGKANVSDLSIGKYELVEVETPAGYKPLEKPVSFEIEKGRVTALQLTVENELVDVGNVEITKVDKETKDALADAVFEIQDEAGQVVAKITTDKKGQVQVTNLSVGTYKLVEVKAPKGYKQLVDPITFQIEKGMTKSLALTVENEMLDKGNVEVTKVDKDSQKVLEGVVFEVQDEQGKVVTEVTTDKEGKAKVSDLSVGKYKLVETKSLPGYKKLTEPVSFEIKKGMTKVLSLKVENEKLDKGSVEITKMAAESKEVLSGAVFEVHDDKGKVVVKVTTDKDGKAKIADLSVGNYTLVEVEAPKGYEKLTNPIPFEITNGMINAVQLEVLNKLNHLAPPGPETPDPEKPGTPDPEKPGTPNPEKPGTPDPEKPGTPNPEKPGTPDPEKPGTPNPEKPGTPDPEKPGIPNPENPEKELPKTGQKMPVEPYMGVLLVMMSFGLLVLGRKQRR</sequence>
<feature type="domain" description="SpaA-like prealbumin fold" evidence="10">
    <location>
        <begin position="756"/>
        <end position="839"/>
    </location>
</feature>
<feature type="domain" description="SpaA-like prealbumin fold" evidence="10">
    <location>
        <begin position="942"/>
        <end position="1024"/>
    </location>
</feature>
<feature type="compositionally biased region" description="Pro residues" evidence="7">
    <location>
        <begin position="2357"/>
        <end position="2411"/>
    </location>
</feature>
<evidence type="ECO:0000256" key="1">
    <source>
        <dbReference type="ARBA" id="ARBA00004168"/>
    </source>
</evidence>
<feature type="domain" description="SpaA-like prealbumin fold" evidence="10">
    <location>
        <begin position="663"/>
        <end position="746"/>
    </location>
</feature>
<evidence type="ECO:0000313" key="13">
    <source>
        <dbReference type="Proteomes" id="UP000223445"/>
    </source>
</evidence>
<feature type="compositionally biased region" description="Basic and acidic residues" evidence="7">
    <location>
        <begin position="2345"/>
        <end position="2356"/>
    </location>
</feature>
<dbReference type="InterPro" id="IPR026466">
    <property type="entry name" value="Fim_isopep_form_D2_dom"/>
</dbReference>
<gene>
    <name evidence="12" type="ORF">COE48_12380</name>
</gene>
<evidence type="ECO:0000256" key="4">
    <source>
        <dbReference type="ARBA" id="ARBA00022525"/>
    </source>
</evidence>
<feature type="domain" description="SpaA-like prealbumin fold" evidence="10">
    <location>
        <begin position="1407"/>
        <end position="1490"/>
    </location>
</feature>
<dbReference type="Pfam" id="PF05737">
    <property type="entry name" value="Collagen_bind"/>
    <property type="match status" value="1"/>
</dbReference>
<organism evidence="12 13">
    <name type="scientific">Bacillus thuringiensis</name>
    <dbReference type="NCBI Taxonomy" id="1428"/>
    <lineage>
        <taxon>Bacteria</taxon>
        <taxon>Bacillati</taxon>
        <taxon>Bacillota</taxon>
        <taxon>Bacilli</taxon>
        <taxon>Bacillales</taxon>
        <taxon>Bacillaceae</taxon>
        <taxon>Bacillus</taxon>
        <taxon>Bacillus cereus group</taxon>
    </lineage>
</organism>
<feature type="domain" description="SpaA-like prealbumin fold" evidence="10">
    <location>
        <begin position="1779"/>
        <end position="1861"/>
    </location>
</feature>
<feature type="domain" description="SpaA-like prealbumin fold" evidence="10">
    <location>
        <begin position="1500"/>
        <end position="1582"/>
    </location>
</feature>
<keyword evidence="6" id="KW-0572">Peptidoglycan-anchor</keyword>
<dbReference type="InterPro" id="IPR011252">
    <property type="entry name" value="Fibrogen-bd_dom1"/>
</dbReference>
<keyword evidence="8" id="KW-1133">Transmembrane helix</keyword>
<reference evidence="12 13" key="1">
    <citation type="submission" date="2017-09" db="EMBL/GenBank/DDBJ databases">
        <title>Large-scale bioinformatics analysis of Bacillus genomes uncovers conserved roles of natural products in bacterial physiology.</title>
        <authorList>
            <consortium name="Agbiome Team Llc"/>
            <person name="Bleich R.M."/>
            <person name="Grubbs K.J."/>
            <person name="Santa Maria K.C."/>
            <person name="Allen S.E."/>
            <person name="Farag S."/>
            <person name="Shank E.A."/>
            <person name="Bowers A."/>
        </authorList>
    </citation>
    <scope>NUCLEOTIDE SEQUENCE [LARGE SCALE GENOMIC DNA]</scope>
    <source>
        <strain evidence="12 13">AFS030179</strain>
    </source>
</reference>
<dbReference type="PANTHER" id="PTHR36108">
    <property type="entry name" value="COLOSSIN-B-RELATED"/>
    <property type="match status" value="1"/>
</dbReference>
<evidence type="ECO:0000259" key="11">
    <source>
        <dbReference type="Pfam" id="PF17961"/>
    </source>
</evidence>
<evidence type="ECO:0000259" key="10">
    <source>
        <dbReference type="Pfam" id="PF17802"/>
    </source>
</evidence>
<evidence type="ECO:0000256" key="2">
    <source>
        <dbReference type="ARBA" id="ARBA00007257"/>
    </source>
</evidence>
<keyword evidence="8" id="KW-0812">Transmembrane</keyword>
<evidence type="ECO:0000256" key="8">
    <source>
        <dbReference type="SAM" id="Phobius"/>
    </source>
</evidence>
<dbReference type="InterPro" id="IPR041033">
    <property type="entry name" value="SpaA_PFL_dom_1"/>
</dbReference>
<comment type="subcellular location">
    <subcellularLocation>
        <location evidence="1">Secreted</location>
        <location evidence="1">Cell wall</location>
        <topology evidence="1">Peptidoglycan-anchor</topology>
    </subcellularLocation>
</comment>
<keyword evidence="8" id="KW-0472">Membrane</keyword>
<feature type="domain" description="Collagen binding" evidence="9">
    <location>
        <begin position="184"/>
        <end position="307"/>
    </location>
</feature>
<dbReference type="EMBL" id="NUPM01000006">
    <property type="protein sequence ID" value="PGZ04678.1"/>
    <property type="molecule type" value="Genomic_DNA"/>
</dbReference>
<feature type="domain" description="SpaA-like prealbumin fold" evidence="10">
    <location>
        <begin position="1965"/>
        <end position="2048"/>
    </location>
</feature>
<feature type="domain" description="SpaA-like prealbumin fold" evidence="10">
    <location>
        <begin position="2244"/>
        <end position="2325"/>
    </location>
</feature>
<comment type="similarity">
    <text evidence="2">Belongs to the serine-aspartate repeat-containing protein (SDr) family.</text>
</comment>
<dbReference type="InterPro" id="IPR008456">
    <property type="entry name" value="Collagen-bd_dom"/>
</dbReference>
<accession>A0AB36VFC8</accession>
<dbReference type="NCBIfam" id="TIGR01167">
    <property type="entry name" value="LPXTG_anchor"/>
    <property type="match status" value="1"/>
</dbReference>
<dbReference type="RefSeq" id="WP_098322515.1">
    <property type="nucleotide sequence ID" value="NZ_NTRM01000003.1"/>
</dbReference>
<keyword evidence="3" id="KW-0134">Cell wall</keyword>
<proteinExistence type="inferred from homology"/>
<evidence type="ECO:0000256" key="5">
    <source>
        <dbReference type="ARBA" id="ARBA00022729"/>
    </source>
</evidence>
<evidence type="ECO:0000256" key="7">
    <source>
        <dbReference type="SAM" id="MobiDB-lite"/>
    </source>
</evidence>
<feature type="domain" description="SpaA-like prealbumin fold" evidence="10">
    <location>
        <begin position="481"/>
        <end position="568"/>
    </location>
</feature>
<evidence type="ECO:0000256" key="6">
    <source>
        <dbReference type="ARBA" id="ARBA00023088"/>
    </source>
</evidence>
<dbReference type="Pfam" id="PF17802">
    <property type="entry name" value="SpaA"/>
    <property type="match status" value="20"/>
</dbReference>
<feature type="domain" description="SpaA-like prealbumin fold" evidence="10">
    <location>
        <begin position="572"/>
        <end position="657"/>
    </location>
</feature>
<dbReference type="NCBIfam" id="TIGR04226">
    <property type="entry name" value="RrgB_K2N_iso_D2"/>
    <property type="match status" value="1"/>
</dbReference>
<keyword evidence="4" id="KW-0964">Secreted</keyword>
<feature type="domain" description="SpaA-like prealbumin fold" evidence="10">
    <location>
        <begin position="1314"/>
        <end position="1396"/>
    </location>
</feature>
<name>A0AB36VFC8_BACTU</name>
<feature type="domain" description="SpaA-like prealbumin fold" evidence="10">
    <location>
        <begin position="2058"/>
        <end position="2141"/>
    </location>
</feature>
<dbReference type="Proteomes" id="UP000223445">
    <property type="component" value="Unassembled WGS sequence"/>
</dbReference>
<dbReference type="SUPFAM" id="SSF49401">
    <property type="entry name" value="Bacterial adhesins"/>
    <property type="match status" value="2"/>
</dbReference>
<feature type="domain" description="SpaA-like prealbumin fold" evidence="10">
    <location>
        <begin position="1221"/>
        <end position="1303"/>
    </location>
</feature>
<comment type="caution">
    <text evidence="12">The sequence shown here is derived from an EMBL/GenBank/DDBJ whole genome shotgun (WGS) entry which is preliminary data.</text>
</comment>
<dbReference type="Pfam" id="PF17961">
    <property type="entry name" value="Big_8"/>
    <property type="match status" value="1"/>
</dbReference>
<feature type="domain" description="SpaA-like prealbumin fold" evidence="10">
    <location>
        <begin position="849"/>
        <end position="931"/>
    </location>
</feature>